<dbReference type="EMBL" id="ABJB010879647">
    <property type="status" value="NOT_ANNOTATED_CDS"/>
    <property type="molecule type" value="Genomic_DNA"/>
</dbReference>
<organism>
    <name type="scientific">Ixodes scapularis</name>
    <name type="common">Black-legged tick</name>
    <name type="synonym">Deer tick</name>
    <dbReference type="NCBI Taxonomy" id="6945"/>
    <lineage>
        <taxon>Eukaryota</taxon>
        <taxon>Metazoa</taxon>
        <taxon>Ecdysozoa</taxon>
        <taxon>Arthropoda</taxon>
        <taxon>Chelicerata</taxon>
        <taxon>Arachnida</taxon>
        <taxon>Acari</taxon>
        <taxon>Parasitiformes</taxon>
        <taxon>Ixodida</taxon>
        <taxon>Ixodoidea</taxon>
        <taxon>Ixodidae</taxon>
        <taxon>Ixodinae</taxon>
        <taxon>Ixodes</taxon>
    </lineage>
</organism>
<dbReference type="EnsemblMetazoa" id="ISCW001630-RA">
    <property type="protein sequence ID" value="ISCW001630-PA"/>
    <property type="gene ID" value="ISCW001630"/>
</dbReference>
<evidence type="ECO:0000256" key="3">
    <source>
        <dbReference type="SAM" id="MobiDB-lite"/>
    </source>
</evidence>
<dbReference type="AlphaFoldDB" id="B7P5D2"/>
<dbReference type="EMBL" id="ABJB010841074">
    <property type="status" value="NOT_ANNOTATED_CDS"/>
    <property type="molecule type" value="Genomic_DNA"/>
</dbReference>
<dbReference type="STRING" id="6945.B7P5D2"/>
<gene>
    <name evidence="4" type="ORF">IscW_ISCW001630</name>
</gene>
<reference evidence="4 6" key="1">
    <citation type="submission" date="2008-03" db="EMBL/GenBank/DDBJ databases">
        <title>Annotation of Ixodes scapularis.</title>
        <authorList>
            <consortium name="Ixodes scapularis Genome Project Consortium"/>
            <person name="Caler E."/>
            <person name="Hannick L.I."/>
            <person name="Bidwell S."/>
            <person name="Joardar V."/>
            <person name="Thiagarajan M."/>
            <person name="Amedeo P."/>
            <person name="Galinsky K.J."/>
            <person name="Schobel S."/>
            <person name="Inman J."/>
            <person name="Hostetler J."/>
            <person name="Miller J."/>
            <person name="Hammond M."/>
            <person name="Megy K."/>
            <person name="Lawson D."/>
            <person name="Kodira C."/>
            <person name="Sutton G."/>
            <person name="Meyer J."/>
            <person name="Hill C.A."/>
            <person name="Birren B."/>
            <person name="Nene V."/>
            <person name="Collins F."/>
            <person name="Alarcon-Chaidez F."/>
            <person name="Wikel S."/>
            <person name="Strausberg R."/>
        </authorList>
    </citation>
    <scope>NUCLEOTIDE SEQUENCE [LARGE SCALE GENOMIC DNA]</scope>
    <source>
        <strain evidence="6">Wikel</strain>
        <strain evidence="4">Wikel colony</strain>
    </source>
</reference>
<dbReference type="EMBL" id="ABJB010593575">
    <property type="status" value="NOT_ANNOTATED_CDS"/>
    <property type="molecule type" value="Genomic_DNA"/>
</dbReference>
<evidence type="ECO:0000313" key="5">
    <source>
        <dbReference type="EnsemblMetazoa" id="ISCW001630-PA"/>
    </source>
</evidence>
<dbReference type="Proteomes" id="UP000001555">
    <property type="component" value="Unassembled WGS sequence"/>
</dbReference>
<reference evidence="5" key="2">
    <citation type="submission" date="2020-05" db="UniProtKB">
        <authorList>
            <consortium name="EnsemblMetazoa"/>
        </authorList>
    </citation>
    <scope>IDENTIFICATION</scope>
    <source>
        <strain evidence="5">wikel</strain>
    </source>
</reference>
<proteinExistence type="predicted"/>
<evidence type="ECO:0000313" key="6">
    <source>
        <dbReference type="Proteomes" id="UP000001555"/>
    </source>
</evidence>
<evidence type="ECO:0000256" key="2">
    <source>
        <dbReference type="ARBA" id="ARBA00022490"/>
    </source>
</evidence>
<evidence type="ECO:0000256" key="1">
    <source>
        <dbReference type="ARBA" id="ARBA00004496"/>
    </source>
</evidence>
<dbReference type="EMBL" id="ABJB010566664">
    <property type="status" value="NOT_ANNOTATED_CDS"/>
    <property type="molecule type" value="Genomic_DNA"/>
</dbReference>
<dbReference type="EMBL" id="ABJB010157953">
    <property type="status" value="NOT_ANNOTATED_CDS"/>
    <property type="molecule type" value="Genomic_DNA"/>
</dbReference>
<name>B7P5D2_IXOSC</name>
<evidence type="ECO:0000313" key="4">
    <source>
        <dbReference type="EMBL" id="EEC01804.1"/>
    </source>
</evidence>
<keyword evidence="6" id="KW-1185">Reference proteome</keyword>
<protein>
    <recommendedName>
        <fullName evidence="7">UDENN FLCN/SMCR8-type domain-containing protein</fullName>
    </recommendedName>
</protein>
<dbReference type="EMBL" id="ABJB010901705">
    <property type="status" value="NOT_ANNOTATED_CDS"/>
    <property type="molecule type" value="Genomic_DNA"/>
</dbReference>
<feature type="compositionally biased region" description="Basic residues" evidence="3">
    <location>
        <begin position="332"/>
        <end position="342"/>
    </location>
</feature>
<dbReference type="EMBL" id="ABJB010981882">
    <property type="status" value="NOT_ANNOTATED_CDS"/>
    <property type="molecule type" value="Genomic_DNA"/>
</dbReference>
<comment type="subcellular location">
    <subcellularLocation>
        <location evidence="1">Cytoplasm</location>
    </subcellularLocation>
</comment>
<dbReference type="GO" id="GO:0005737">
    <property type="term" value="C:cytoplasm"/>
    <property type="evidence" value="ECO:0007669"/>
    <property type="project" value="UniProtKB-SubCell"/>
</dbReference>
<dbReference type="EMBL" id="ABJB010099293">
    <property type="status" value="NOT_ANNOTATED_CDS"/>
    <property type="molecule type" value="Genomic_DNA"/>
</dbReference>
<keyword evidence="2" id="KW-0963">Cytoplasm</keyword>
<sequence>MLGHYSEVRAYVNRDDEVLQHADVFLDLDDDPVSKEAIQHDWSGMLFSQEENPFVDEDNDFILIAECNEVHGPMPLVTIPHDVGERMEHIDINSLVISILSVDYQQVGAMEITLLSFSLGEVTVGRGPCMDMVNGAAISEASFHESLNKYEDMLEATLQETEQARRIKHQAKDLVRHLRSLPKLVAELDQFLQFATQQAPAHEPRELKVPFQRDYEEGLVPLRDIWKKGFVLCIYWLYVTYKLYYRLGWPEFLPFEESPSRGNWEVDSGFFECFYHMGTSAGERPSESRCGLHSSSTMPLPEAIQSRLGTEHRRSNSERHLDATETHCKVKTNKQLSRRRRGSGSSTNSDDSGKVRDREGSLCERSYWRRDGASVEPEDCTWHGVTLEKLWDAISLSACDGSESTFLEILHRHVKVEDLLYSLLTGRPIIVVGTACHRKEVEVTARLLALFAPRKFGDELWFEDDRTDVPDSASLSAAATIGFVEERRTKDSGISSSIKKKASVFSVESGDFLGPSYSA</sequence>
<dbReference type="EMBL" id="ABJB010512919">
    <property type="status" value="NOT_ANNOTATED_CDS"/>
    <property type="molecule type" value="Genomic_DNA"/>
</dbReference>
<evidence type="ECO:0008006" key="7">
    <source>
        <dbReference type="Google" id="ProtNLM"/>
    </source>
</evidence>
<dbReference type="HOGENOM" id="CLU_525075_0_0_1"/>
<dbReference type="PANTHER" id="PTHR31334:SF1">
    <property type="entry name" value="GUANINE NUCLEOTIDE EXCHANGE PROTEIN SMCR8"/>
    <property type="match status" value="1"/>
</dbReference>
<dbReference type="VEuPathDB" id="VectorBase:ISCW001630"/>
<dbReference type="InParanoid" id="B7P5D2"/>
<dbReference type="PaxDb" id="6945-B7P5D2"/>
<dbReference type="VEuPathDB" id="VectorBase:ISCI001630"/>
<dbReference type="EMBL" id="DS640123">
    <property type="protein sequence ID" value="EEC01804.1"/>
    <property type="molecule type" value="Genomic_DNA"/>
</dbReference>
<dbReference type="EMBL" id="ABJB010165464">
    <property type="status" value="NOT_ANNOTATED_CDS"/>
    <property type="molecule type" value="Genomic_DNA"/>
</dbReference>
<accession>B7P5D2</accession>
<dbReference type="PANTHER" id="PTHR31334">
    <property type="entry name" value="SMITH-MAGENIS SYNDROME REGION GENE 8 PROTEIN"/>
    <property type="match status" value="1"/>
</dbReference>
<feature type="region of interest" description="Disordered" evidence="3">
    <location>
        <begin position="332"/>
        <end position="357"/>
    </location>
</feature>